<dbReference type="AlphaFoldDB" id="A0AAP0QJI8"/>
<accession>A0AAP0QJI8</accession>
<evidence type="ECO:0000313" key="3">
    <source>
        <dbReference type="EMBL" id="KAK9188121.1"/>
    </source>
</evidence>
<dbReference type="EMBL" id="JBCGBO010000007">
    <property type="protein sequence ID" value="KAK9188121.1"/>
    <property type="molecule type" value="Genomic_DNA"/>
</dbReference>
<feature type="transmembrane region" description="Helical" evidence="1">
    <location>
        <begin position="12"/>
        <end position="34"/>
    </location>
</feature>
<keyword evidence="1" id="KW-0472">Membrane</keyword>
<protein>
    <recommendedName>
        <fullName evidence="2">AB hydrolase-1 domain-containing protein</fullName>
    </recommendedName>
</protein>
<sequence>MLPASNFPGKWAGYLVEILHVILSFIVFLGLDFLETLLCIMYRCLDEFFEGKAPHCFCEKRTDGEEENELSETLYGRKNLFGQMRFPGYPRKGKECDKVTSDHQHQLVNRWSDCGCESCVSWMKAGAQKLHFVVKEPSQDSSEGSNGNPIENVIFLHGFLCSSSIWTETVFQNLSESVKGKYRLFAVDLLGFGKSPKPRDSLYTLREHLDMIEQSVICPFDLKSFNLVAHSMGCIIALVVAAKYSKSVKSITLVAPPYLPSSKDGASLAVLNRLAGRRLWPPLLFGAAFMSWYEHLGRCVCFFVCRNHRAWESLLKLLTRRRDLNFIIMDLPRHTHHSAWHSMHNVICGGAKYMDDYLESLIENKVKLNVIQGDRDQVIPIECSINIRRKVPNAEVTIVPNADHNSVILGREKDFTETLEQIWVSSADINGRGPGYLDKFFEGKACACQCVRSNYGIRNEENEVSETLYGRKNIFREMGFLRFPRKWDDSKKTGIVDHEVMKNSHRWSDCGCESCVSWMNNCVQDDEQKLHVQIKEPLQEGIEGSRESTAAMENVIFLHGFLSSSSFWTETVFPNLSDHQRNNYRLFAVDLLGFGRSPKPRDKLYTLRDHFEMIEKSVISQFDLKSFHLVAHSMGCIIALALAAKHPNICSSSSKAQEGQKYWWRKPCFPDSRDGAASLAVLKRVAEKRLWPFPTFGTAIMSWELHFLIMDLTKHTHQSAWHSMHNVICGAAGHIDGYLERLVKSGVKVCVIHGDRDQTAPVECSHYIKTKVPDADINIISKAGHKTVIFRRTKEFTRSLERVWASSAARL</sequence>
<name>A0AAP0QJI8_9ROSI</name>
<evidence type="ECO:0000259" key="2">
    <source>
        <dbReference type="Pfam" id="PF00561"/>
    </source>
</evidence>
<keyword evidence="1" id="KW-1133">Transmembrane helix</keyword>
<proteinExistence type="predicted"/>
<evidence type="ECO:0000256" key="1">
    <source>
        <dbReference type="SAM" id="Phobius"/>
    </source>
</evidence>
<organism evidence="3 4">
    <name type="scientific">Citrus x changshan-huyou</name>
    <dbReference type="NCBI Taxonomy" id="2935761"/>
    <lineage>
        <taxon>Eukaryota</taxon>
        <taxon>Viridiplantae</taxon>
        <taxon>Streptophyta</taxon>
        <taxon>Embryophyta</taxon>
        <taxon>Tracheophyta</taxon>
        <taxon>Spermatophyta</taxon>
        <taxon>Magnoliopsida</taxon>
        <taxon>eudicotyledons</taxon>
        <taxon>Gunneridae</taxon>
        <taxon>Pentapetalae</taxon>
        <taxon>rosids</taxon>
        <taxon>malvids</taxon>
        <taxon>Sapindales</taxon>
        <taxon>Rutaceae</taxon>
        <taxon>Aurantioideae</taxon>
        <taxon>Citrus</taxon>
    </lineage>
</organism>
<keyword evidence="1" id="KW-0812">Transmembrane</keyword>
<dbReference type="PANTHER" id="PTHR43689">
    <property type="entry name" value="HYDROLASE"/>
    <property type="match status" value="1"/>
</dbReference>
<dbReference type="Proteomes" id="UP001428341">
    <property type="component" value="Unassembled WGS sequence"/>
</dbReference>
<dbReference type="PANTHER" id="PTHR43689:SF14">
    <property type="entry name" value="LYSOPHOSPHOLIPASE BODYGUARD 4-RELATED"/>
    <property type="match status" value="1"/>
</dbReference>
<dbReference type="Pfam" id="PF00561">
    <property type="entry name" value="Abhydrolase_1"/>
    <property type="match status" value="2"/>
</dbReference>
<feature type="domain" description="AB hydrolase-1" evidence="2">
    <location>
        <begin position="153"/>
        <end position="409"/>
    </location>
</feature>
<evidence type="ECO:0000313" key="4">
    <source>
        <dbReference type="Proteomes" id="UP001428341"/>
    </source>
</evidence>
<dbReference type="InterPro" id="IPR000073">
    <property type="entry name" value="AB_hydrolase_1"/>
</dbReference>
<keyword evidence="4" id="KW-1185">Reference proteome</keyword>
<dbReference type="Gene3D" id="3.40.50.1820">
    <property type="entry name" value="alpha/beta hydrolase"/>
    <property type="match status" value="2"/>
</dbReference>
<dbReference type="InterPro" id="IPR029058">
    <property type="entry name" value="AB_hydrolase_fold"/>
</dbReference>
<comment type="caution">
    <text evidence="3">The sequence shown here is derived from an EMBL/GenBank/DDBJ whole genome shotgun (WGS) entry which is preliminary data.</text>
</comment>
<reference evidence="3 4" key="1">
    <citation type="submission" date="2024-05" db="EMBL/GenBank/DDBJ databases">
        <title>Haplotype-resolved chromosome-level genome assembly of Huyou (Citrus changshanensis).</title>
        <authorList>
            <person name="Miao C."/>
            <person name="Chen W."/>
            <person name="Wu Y."/>
            <person name="Wang L."/>
            <person name="Zhao S."/>
            <person name="Grierson D."/>
            <person name="Xu C."/>
            <person name="Chen K."/>
        </authorList>
    </citation>
    <scope>NUCLEOTIDE SEQUENCE [LARGE SCALE GENOMIC DNA]</scope>
    <source>
        <strain evidence="3">01-14</strain>
        <tissue evidence="3">Leaf</tissue>
    </source>
</reference>
<gene>
    <name evidence="3" type="ORF">WN944_019520</name>
</gene>
<dbReference type="PRINTS" id="PR00111">
    <property type="entry name" value="ABHYDROLASE"/>
</dbReference>
<feature type="domain" description="AB hydrolase-1" evidence="2">
    <location>
        <begin position="555"/>
        <end position="652"/>
    </location>
</feature>
<dbReference type="SUPFAM" id="SSF53474">
    <property type="entry name" value="alpha/beta-Hydrolases"/>
    <property type="match status" value="2"/>
</dbReference>